<accession>F1LPW6</accession>
<dbReference type="GO" id="GO:0006355">
    <property type="term" value="P:regulation of DNA-templated transcription"/>
    <property type="evidence" value="ECO:0000318"/>
    <property type="project" value="GO_Central"/>
</dbReference>
<dbReference type="RefSeq" id="XP_038956194.1">
    <property type="nucleotide sequence ID" value="XM_039100266.2"/>
</dbReference>
<dbReference type="Ensembl" id="ENSRNOT00000139643.1">
    <property type="protein sequence ID" value="ENSRNOP00000111446.1"/>
    <property type="gene ID" value="ENSRNOG00000068201.2"/>
</dbReference>
<dbReference type="Ensembl" id="ENSRNOT00000133554.1">
    <property type="protein sequence ID" value="ENSRNOP00000107015.1"/>
    <property type="gene ID" value="ENSRNOG00000068201.2"/>
</dbReference>
<dbReference type="RefSeq" id="XP_063136537.1">
    <property type="nucleotide sequence ID" value="XM_063280467.1"/>
</dbReference>
<keyword evidence="4" id="KW-1185">Reference proteome</keyword>
<dbReference type="GeneID" id="302579"/>
<dbReference type="RefSeq" id="XP_063136529.1">
    <property type="nucleotide sequence ID" value="XM_063280459.1"/>
</dbReference>
<dbReference type="FunFam" id="2.80.10.70:FF:000001">
    <property type="entry name" value="Spindlin 1"/>
    <property type="match status" value="1"/>
</dbReference>
<dbReference type="RefSeq" id="XP_063136528.1">
    <property type="nucleotide sequence ID" value="XM_063280458.1"/>
</dbReference>
<dbReference type="AGR" id="RGD:1565862"/>
<dbReference type="Bgee" id="ENSRNOG00000030868">
    <property type="expression patterns" value="Expressed in ovary and 10 other cell types or tissues"/>
</dbReference>
<dbReference type="GlyGen" id="F1LPW6">
    <property type="glycosylation" value="1 site"/>
</dbReference>
<dbReference type="RefSeq" id="XP_063136536.1">
    <property type="nucleotide sequence ID" value="XM_063280466.1"/>
</dbReference>
<sequence length="320" mass="36795">MEPSSTQKAQEQHTSKASGQDVEKEKMNKKRAGQKRKMENETTNRRRAGQKRQMENETTNRRRAGQKRQMENETTNRRRAGQKRQMENETMNRRAGQKRQRRRSPTPPRRNIVGCRISHEWKEGDEPITHWKGTVVEQVPVNPSLYLVKYDGVDCVYGLELYKDKRVRSLKILSNNVGSSQATDPSFADTIIGKAVEHVFEGEDGSKDEWKGIVLGQAPVLDANFYVTYENDPVLYMYQLFEDYREGDLRILEGFDEPPPLDIPVELLSFLVGTCAEYTTDDGSKRVGMVIHQVEGNPSVFLVKFPDDVHIYVCSLVKIR</sequence>
<comment type="similarity">
    <text evidence="1">Belongs to the SPIN/STSY family.</text>
</comment>
<feature type="compositionally biased region" description="Basic residues" evidence="2">
    <location>
        <begin position="95"/>
        <end position="104"/>
    </location>
</feature>
<name>F1LPW6_RAT</name>
<proteinExistence type="inferred from homology"/>
<dbReference type="Ensembl" id="ENSRNOT00000165555.1">
    <property type="protein sequence ID" value="ENSRNOP00000105683.1"/>
    <property type="gene ID" value="ENSRNOG00000068201.2"/>
</dbReference>
<dbReference type="PANTHER" id="PTHR10405">
    <property type="entry name" value="SPINDLIN"/>
    <property type="match status" value="1"/>
</dbReference>
<dbReference type="VEuPathDB" id="HostDB:ENSRNOG00000068201"/>
<evidence type="ECO:0000313" key="5">
    <source>
        <dbReference type="RGD" id="1565862"/>
    </source>
</evidence>
<dbReference type="InParanoid" id="F1LPW6"/>
<dbReference type="HOGENOM" id="CLU_068595_0_0_1"/>
<dbReference type="RefSeq" id="XP_063136539.1">
    <property type="nucleotide sequence ID" value="XM_063280469.1"/>
</dbReference>
<dbReference type="RefSeq" id="XP_038956196.1">
    <property type="nucleotide sequence ID" value="XM_039100268.2"/>
</dbReference>
<dbReference type="PaxDb" id="10116-ENSRNOP00000046674"/>
<dbReference type="RefSeq" id="XP_063136531.1">
    <property type="nucleotide sequence ID" value="XM_063280461.1"/>
</dbReference>
<dbReference type="RefSeq" id="XP_063136530.1">
    <property type="nucleotide sequence ID" value="XM_063280460.1"/>
</dbReference>
<evidence type="ECO:0000313" key="3">
    <source>
        <dbReference type="Ensembl" id="ENSRNOP00000046674.4"/>
    </source>
</evidence>
<dbReference type="RefSeq" id="XP_063136533.1">
    <property type="nucleotide sequence ID" value="XM_063280463.1"/>
</dbReference>
<dbReference type="Ensembl" id="ENSRNOT00000126899.1">
    <property type="protein sequence ID" value="ENSRNOP00000110562.1"/>
    <property type="gene ID" value="ENSRNOG00000068201.2"/>
</dbReference>
<dbReference type="Ensembl" id="ENSRNOT00000135696.1">
    <property type="protein sequence ID" value="ENSRNOP00000110881.1"/>
    <property type="gene ID" value="ENSRNOG00000068201.2"/>
</dbReference>
<reference evidence="3 4" key="1">
    <citation type="journal article" date="2004" name="Nature">
        <title>Genome sequence of the Brown Norway rat yields insights into mammalian evolution.</title>
        <authorList>
            <consortium name="Rat Genome Sequencing Project Consortium"/>
            <person name="Gibbs R.A."/>
            <person name="Weinstock G.M."/>
            <person name="Metzker M.L."/>
            <person name="Muzny D.M."/>
            <person name="Sodergren E.J."/>
            <person name="Scherer S."/>
            <person name="Scott G."/>
            <person name="Steffen D."/>
            <person name="Worley K.C."/>
            <person name="Burch P.E."/>
            <person name="Okwuonu G."/>
            <person name="Hines S."/>
            <person name="Lewis L."/>
            <person name="Deramo C."/>
            <person name="Delgado O."/>
            <person name="Dugan-Rocha S."/>
            <person name="Miner G."/>
            <person name="Morgan M."/>
            <person name="Hawes A."/>
            <person name="Gill R."/>
            <person name="Holt R.A."/>
            <person name="Adams M.D."/>
            <person name="Amanatides P.G."/>
            <person name="Baden-Tillson H."/>
            <person name="Barnstead M."/>
            <person name="Chin S."/>
            <person name="Evans C.A."/>
            <person name="Ferriera S."/>
            <person name="Fosler C."/>
            <person name="Glodek A."/>
            <person name="Gu Z."/>
            <person name="Jennings D."/>
            <person name="Kraft C.L."/>
            <person name="Nguyen T."/>
            <person name="Pfannkoch C.M."/>
            <person name="Sitter C."/>
            <person name="Sutton G.G."/>
            <person name="Venter J.C."/>
            <person name="Woodage T."/>
            <person name="Smith D."/>
            <person name="Lee H.-M."/>
            <person name="Gustafson E."/>
            <person name="Cahill P."/>
            <person name="Kana A."/>
            <person name="Doucette-Stamm L."/>
            <person name="Weinstock K."/>
            <person name="Fechtel K."/>
            <person name="Weiss R.B."/>
            <person name="Dunn D.M."/>
            <person name="Green E.D."/>
            <person name="Blakesley R.W."/>
            <person name="Bouffard G.G."/>
            <person name="De Jong P.J."/>
            <person name="Osoegawa K."/>
            <person name="Zhu B."/>
            <person name="Marra M."/>
            <person name="Schein J."/>
            <person name="Bosdet I."/>
            <person name="Fjell C."/>
            <person name="Jones S."/>
            <person name="Krzywinski M."/>
            <person name="Mathewson C."/>
            <person name="Siddiqui A."/>
            <person name="Wye N."/>
            <person name="McPherson J."/>
            <person name="Zhao S."/>
            <person name="Fraser C.M."/>
            <person name="Shetty J."/>
            <person name="Shatsman S."/>
            <person name="Geer K."/>
            <person name="Chen Y."/>
            <person name="Abramzon S."/>
            <person name="Nierman W.C."/>
            <person name="Havlak P.H."/>
            <person name="Chen R."/>
            <person name="Durbin K.J."/>
            <person name="Egan A."/>
            <person name="Ren Y."/>
            <person name="Song X.-Z."/>
            <person name="Li B."/>
            <person name="Liu Y."/>
            <person name="Qin X."/>
            <person name="Cawley S."/>
            <person name="Cooney A.J."/>
            <person name="D'Souza L.M."/>
            <person name="Martin K."/>
            <person name="Wu J.Q."/>
            <person name="Gonzalez-Garay M.L."/>
            <person name="Jackson A.R."/>
            <person name="Kalafus K.J."/>
            <person name="McLeod M.P."/>
            <person name="Milosavljevic A."/>
            <person name="Virk D."/>
            <person name="Volkov A."/>
            <person name="Wheeler D.A."/>
            <person name="Zhang Z."/>
            <person name="Bailey J.A."/>
            <person name="Eichler E.E."/>
            <person name="Tuzun E."/>
            <person name="Birney E."/>
            <person name="Mongin E."/>
            <person name="Ureta-Vidal A."/>
            <person name="Woodwark C."/>
            <person name="Zdobnov E."/>
            <person name="Bork P."/>
            <person name="Suyama M."/>
            <person name="Torrents D."/>
            <person name="Alexandersson M."/>
            <person name="Trask B.J."/>
            <person name="Young J.M."/>
            <person name="Huang H."/>
            <person name="Wang H."/>
            <person name="Xing H."/>
            <person name="Daniels S."/>
            <person name="Gietzen D."/>
            <person name="Schmidt J."/>
            <person name="Stevens K."/>
            <person name="Vitt U."/>
            <person name="Wingrove J."/>
            <person name="Camara F."/>
            <person name="Mar Alba M."/>
            <person name="Abril J.F."/>
            <person name="Guigo R."/>
            <person name="Smit A."/>
            <person name="Dubchak I."/>
            <person name="Rubin E.M."/>
            <person name="Couronne O."/>
            <person name="Poliakov A."/>
            <person name="Huebner N."/>
            <person name="Ganten D."/>
            <person name="Goesele C."/>
            <person name="Hummel O."/>
            <person name="Kreitler T."/>
            <person name="Lee Y.-A."/>
            <person name="Monti J."/>
            <person name="Schulz H."/>
            <person name="Zimdahl H."/>
            <person name="Himmelbauer H."/>
            <person name="Lehrach H."/>
            <person name="Jacob H.J."/>
            <person name="Bromberg S."/>
            <person name="Gullings-Handley J."/>
            <person name="Jensen-Seaman M.I."/>
            <person name="Kwitek A.E."/>
            <person name="Lazar J."/>
            <person name="Pasko D."/>
            <person name="Tonellato P.J."/>
            <person name="Twigger S."/>
            <person name="Ponting C.P."/>
            <person name="Duarte J.M."/>
            <person name="Rice S."/>
            <person name="Goodstadt L."/>
            <person name="Beatson S.A."/>
            <person name="Emes R.D."/>
            <person name="Winter E.E."/>
            <person name="Webber C."/>
            <person name="Brandt P."/>
            <person name="Nyakatura G."/>
            <person name="Adetobi M."/>
            <person name="Chiaromonte F."/>
            <person name="Elnitski L."/>
            <person name="Eswara P."/>
            <person name="Hardison R.C."/>
            <person name="Hou M."/>
            <person name="Kolbe D."/>
            <person name="Makova K."/>
            <person name="Miller W."/>
            <person name="Nekrutenko A."/>
            <person name="Riemer C."/>
            <person name="Schwartz S."/>
            <person name="Taylor J."/>
            <person name="Yang S."/>
            <person name="Zhang Y."/>
            <person name="Lindpaintner K."/>
            <person name="Andrews T.D."/>
            <person name="Caccamo M."/>
            <person name="Clamp M."/>
            <person name="Clarke L."/>
            <person name="Curwen V."/>
            <person name="Durbin R.M."/>
            <person name="Eyras E."/>
            <person name="Searle S.M."/>
            <person name="Cooper G.M."/>
            <person name="Batzoglou S."/>
            <person name="Brudno M."/>
            <person name="Sidow A."/>
            <person name="Stone E.A."/>
            <person name="Payseur B.A."/>
            <person name="Bourque G."/>
            <person name="Lopez-Otin C."/>
            <person name="Puente X.S."/>
            <person name="Chakrabarti K."/>
            <person name="Chatterji S."/>
            <person name="Dewey C."/>
            <person name="Pachter L."/>
            <person name="Bray N."/>
            <person name="Yap V.B."/>
            <person name="Caspi A."/>
            <person name="Tesler G."/>
            <person name="Pevzner P.A."/>
            <person name="Haussler D."/>
            <person name="Roskin K.M."/>
            <person name="Baertsch R."/>
            <person name="Clawson H."/>
            <person name="Furey T.S."/>
            <person name="Hinrichs A.S."/>
            <person name="Karolchik D."/>
            <person name="Kent W.J."/>
            <person name="Rosenbloom K.R."/>
            <person name="Trumbower H."/>
            <person name="Weirauch M."/>
            <person name="Cooper D.N."/>
            <person name="Stenson P.D."/>
            <person name="Ma B."/>
            <person name="Brent M."/>
            <person name="Arumugam M."/>
            <person name="Shteynberg D."/>
            <person name="Copley R.R."/>
            <person name="Taylor M.S."/>
            <person name="Riethman H."/>
            <person name="Mudunuri U."/>
            <person name="Peterson J."/>
            <person name="Guyer M."/>
            <person name="Felsenfeld A."/>
            <person name="Old S."/>
            <person name="Mockrin S."/>
            <person name="Collins F.S."/>
        </authorList>
    </citation>
    <scope>NUCLEOTIDE SEQUENCE [LARGE SCALE GENOMIC DNA]</scope>
    <source>
        <strain evidence="3 4">Brown Norway</strain>
    </source>
</reference>
<dbReference type="Gene3D" id="2.80.10.70">
    <property type="entry name" value="Spindlin/Ssty"/>
    <property type="match status" value="1"/>
</dbReference>
<dbReference type="RefSeq" id="XP_063136532.1">
    <property type="nucleotide sequence ID" value="XM_063280462.1"/>
</dbReference>
<dbReference type="Proteomes" id="UP000002494">
    <property type="component" value="Chromosome X"/>
</dbReference>
<reference evidence="4" key="3">
    <citation type="submission" date="2024-01" db="EMBL/GenBank/DDBJ databases">
        <title>GRCr8: a new rat reference genome assembly contstructed from accurate long reads and long range scaffolding.</title>
        <authorList>
            <person name="Doris P.A."/>
            <person name="Kalbfleisch T."/>
            <person name="Li K."/>
            <person name="Howe K."/>
            <person name="Wood J."/>
        </authorList>
    </citation>
    <scope>NUCLEOTIDE SEQUENCE [LARGE SCALE GENOMIC DNA]</scope>
    <source>
        <strain evidence="4">Brown Norway</strain>
    </source>
</reference>
<dbReference type="GO" id="GO:0005829">
    <property type="term" value="C:cytosol"/>
    <property type="evidence" value="ECO:0000318"/>
    <property type="project" value="GO_Central"/>
</dbReference>
<dbReference type="GeneTree" id="ENSGT00950000182925"/>
<evidence type="ECO:0000313" key="4">
    <source>
        <dbReference type="Proteomes" id="UP000002494"/>
    </source>
</evidence>
<feature type="region of interest" description="Disordered" evidence="2">
    <location>
        <begin position="1"/>
        <end position="112"/>
    </location>
</feature>
<dbReference type="CTD" id="302579"/>
<protein>
    <submittedName>
        <fullName evidence="3">Spindlin family member 2B like 1</fullName>
    </submittedName>
</protein>
<dbReference type="RefSeq" id="XP_063136540.1">
    <property type="nucleotide sequence ID" value="XM_063280470.1"/>
</dbReference>
<dbReference type="AlphaFoldDB" id="F1LPW6"/>
<evidence type="ECO:0000256" key="1">
    <source>
        <dbReference type="ARBA" id="ARBA00009467"/>
    </source>
</evidence>
<gene>
    <name evidence="3 5" type="primary">Spin2bl1</name>
    <name evidence="5" type="synonym">RGD1565862</name>
</gene>
<reference evidence="3" key="4">
    <citation type="submission" date="2025-05" db="UniProtKB">
        <authorList>
            <consortium name="Ensembl"/>
        </authorList>
    </citation>
    <scope>IDENTIFICATION</scope>
    <source>
        <strain evidence="3">Brown Norway</strain>
    </source>
</reference>
<dbReference type="InterPro" id="IPR042567">
    <property type="entry name" value="SPIN/Ssty_sf"/>
</dbReference>
<dbReference type="GO" id="GO:0007276">
    <property type="term" value="P:gamete generation"/>
    <property type="evidence" value="ECO:0007669"/>
    <property type="project" value="InterPro"/>
</dbReference>
<dbReference type="Ensembl" id="ENSRNOT00000045517.5">
    <property type="protein sequence ID" value="ENSRNOP00000046674.4"/>
    <property type="gene ID" value="ENSRNOG00000068201.2"/>
</dbReference>
<dbReference type="Pfam" id="PF02513">
    <property type="entry name" value="Spin-Ssty"/>
    <property type="match status" value="3"/>
</dbReference>
<dbReference type="GO" id="GO:0005654">
    <property type="term" value="C:nucleoplasm"/>
    <property type="evidence" value="ECO:0000318"/>
    <property type="project" value="GO_Central"/>
</dbReference>
<organism evidence="3 4">
    <name type="scientific">Rattus norvegicus</name>
    <name type="common">Rat</name>
    <dbReference type="NCBI Taxonomy" id="10116"/>
    <lineage>
        <taxon>Eukaryota</taxon>
        <taxon>Metazoa</taxon>
        <taxon>Chordata</taxon>
        <taxon>Craniata</taxon>
        <taxon>Vertebrata</taxon>
        <taxon>Euteleostomi</taxon>
        <taxon>Mammalia</taxon>
        <taxon>Eutheria</taxon>
        <taxon>Euarchontoglires</taxon>
        <taxon>Glires</taxon>
        <taxon>Rodentia</taxon>
        <taxon>Myomorpha</taxon>
        <taxon>Muroidea</taxon>
        <taxon>Muridae</taxon>
        <taxon>Murinae</taxon>
        <taxon>Rattus</taxon>
    </lineage>
</organism>
<dbReference type="RefSeq" id="XP_063136534.1">
    <property type="nucleotide sequence ID" value="XM_063280464.1"/>
</dbReference>
<dbReference type="InterPro" id="IPR003671">
    <property type="entry name" value="SPIN/Ssty"/>
</dbReference>
<reference evidence="4" key="2">
    <citation type="submission" date="2023-12" db="EMBL/GenBank/DDBJ databases">
        <authorList>
            <consortium name="Genome Reference Consortium"/>
            <person name="Doris P.A."/>
            <person name="Kalbfleisch T."/>
            <person name="Li K."/>
            <person name="Howe K."/>
            <person name="Wood J."/>
        </authorList>
    </citation>
    <scope>NUCLEOTIDE SEQUENCE [LARGE SCALE GENOMIC DNA]</scope>
    <source>
        <strain evidence="4">Brown Norway</strain>
    </source>
</reference>
<dbReference type="KEGG" id="rno:302579"/>
<evidence type="ECO:0000256" key="2">
    <source>
        <dbReference type="SAM" id="MobiDB-lite"/>
    </source>
</evidence>
<dbReference type="eggNOG" id="ENOG502QRYD">
    <property type="taxonomic scope" value="Eukaryota"/>
</dbReference>
<dbReference type="RefSeq" id="XP_063136538.1">
    <property type="nucleotide sequence ID" value="XM_063280468.1"/>
</dbReference>
<dbReference type="RGD" id="1565862">
    <property type="gene designation" value="Spin2bl1"/>
</dbReference>
<dbReference type="RefSeq" id="XP_063136535.1">
    <property type="nucleotide sequence ID" value="XM_063280465.1"/>
</dbReference>